<sequence length="303" mass="32914">MSSTLATAAWGIILASKEGSHDVNFGQLVAGRSAAIRGVEEVLRCAIKTVVRRLQFNPDQVISDMLAAVQTDQMDVAQHENTALQKIQGEGVPNISALFHTLLNIRNLPGDQKLLADAVEDNSSTDHLGERYYRIETEGDDLALDIFISLFGQHSFSIEVLYNSRILGAEKVESLLDHYDAVLAAMVTNPSKPVSSLLDIQPSAVARNNVESSEAKLLAEAPTKIVRPVESVQSTEVVATSNVPSSSAEKKIEKLRRDVLAVGRERSKPAFKKGISLTVAQQIANPTIKQQAKFVKASTKCKK</sequence>
<evidence type="ECO:0000256" key="1">
    <source>
        <dbReference type="ARBA" id="ARBA00029454"/>
    </source>
</evidence>
<dbReference type="STRING" id="401625.A0A0P1BQW3"/>
<dbReference type="AlphaFoldDB" id="A0A0P1BQW3"/>
<dbReference type="PANTHER" id="PTHR45398">
    <property type="match status" value="1"/>
</dbReference>
<protein>
    <recommendedName>
        <fullName evidence="2">Condensation domain-containing protein</fullName>
    </recommendedName>
</protein>
<proteinExistence type="inferred from homology"/>
<name>A0A0P1BQW3_9BASI</name>
<dbReference type="Proteomes" id="UP000054845">
    <property type="component" value="Unassembled WGS sequence"/>
</dbReference>
<organism evidence="3 4">
    <name type="scientific">Ceraceosorus bombacis</name>
    <dbReference type="NCBI Taxonomy" id="401625"/>
    <lineage>
        <taxon>Eukaryota</taxon>
        <taxon>Fungi</taxon>
        <taxon>Dikarya</taxon>
        <taxon>Basidiomycota</taxon>
        <taxon>Ustilaginomycotina</taxon>
        <taxon>Exobasidiomycetes</taxon>
        <taxon>Ceraceosorales</taxon>
        <taxon>Ceraceosoraceae</taxon>
        <taxon>Ceraceosorus</taxon>
    </lineage>
</organism>
<dbReference type="EMBL" id="CCYA01000290">
    <property type="protein sequence ID" value="CEH19259.1"/>
    <property type="molecule type" value="Genomic_DNA"/>
</dbReference>
<evidence type="ECO:0000313" key="3">
    <source>
        <dbReference type="EMBL" id="CEH19259.1"/>
    </source>
</evidence>
<dbReference type="SUPFAM" id="SSF52777">
    <property type="entry name" value="CoA-dependent acyltransferases"/>
    <property type="match status" value="1"/>
</dbReference>
<comment type="similarity">
    <text evidence="1">Belongs to the NRP synthetase family.</text>
</comment>
<reference evidence="3 4" key="1">
    <citation type="submission" date="2014-09" db="EMBL/GenBank/DDBJ databases">
        <authorList>
            <person name="Magalhaes I.L.F."/>
            <person name="Oliveira U."/>
            <person name="Santos F.R."/>
            <person name="Vidigal T.H.D.A."/>
            <person name="Brescovit A.D."/>
            <person name="Santos A.J."/>
        </authorList>
    </citation>
    <scope>NUCLEOTIDE SEQUENCE [LARGE SCALE GENOMIC DNA]</scope>
</reference>
<dbReference type="GO" id="GO:0003824">
    <property type="term" value="F:catalytic activity"/>
    <property type="evidence" value="ECO:0007669"/>
    <property type="project" value="InterPro"/>
</dbReference>
<dbReference type="InterPro" id="IPR023213">
    <property type="entry name" value="CAT-like_dom_sf"/>
</dbReference>
<dbReference type="OrthoDB" id="416786at2759"/>
<dbReference type="Gene3D" id="3.30.559.30">
    <property type="entry name" value="Nonribosomal peptide synthetase, condensation domain"/>
    <property type="match status" value="1"/>
</dbReference>
<feature type="domain" description="Condensation" evidence="2">
    <location>
        <begin position="4"/>
        <end position="197"/>
    </location>
</feature>
<keyword evidence="4" id="KW-1185">Reference proteome</keyword>
<accession>A0A0P1BQW3</accession>
<dbReference type="PANTHER" id="PTHR45398:SF1">
    <property type="entry name" value="ENZYME, PUTATIVE (JCVI)-RELATED"/>
    <property type="match status" value="1"/>
</dbReference>
<evidence type="ECO:0000313" key="4">
    <source>
        <dbReference type="Proteomes" id="UP000054845"/>
    </source>
</evidence>
<evidence type="ECO:0000259" key="2">
    <source>
        <dbReference type="Pfam" id="PF00668"/>
    </source>
</evidence>
<dbReference type="Pfam" id="PF00668">
    <property type="entry name" value="Condensation"/>
    <property type="match status" value="1"/>
</dbReference>
<dbReference type="Gene3D" id="3.30.559.10">
    <property type="entry name" value="Chloramphenicol acetyltransferase-like domain"/>
    <property type="match status" value="1"/>
</dbReference>
<dbReference type="InterPro" id="IPR001242">
    <property type="entry name" value="Condensation_dom"/>
</dbReference>